<reference evidence="7" key="1">
    <citation type="submission" date="2022-01" db="EMBL/GenBank/DDBJ databases">
        <title>Paenibacillus spongiae sp. nov., isolated from marine sponge.</title>
        <authorList>
            <person name="Li Z."/>
            <person name="Zhang M."/>
        </authorList>
    </citation>
    <scope>NUCLEOTIDE SEQUENCE</scope>
    <source>
        <strain evidence="7">PHS-Z3</strain>
    </source>
</reference>
<evidence type="ECO:0000313" key="7">
    <source>
        <dbReference type="EMBL" id="UVI30007.1"/>
    </source>
</evidence>
<evidence type="ECO:0000256" key="4">
    <source>
        <dbReference type="ARBA" id="ARBA00023163"/>
    </source>
</evidence>
<sequence>MTHKVKEVAESAGVSVRTLHHYDEIGLVVPESVTTGGHRLYSARNLERLQQVLFFKEIGFSLEEIKRVLDSPGFDRKHALTAHKELLEQKKRRLEEIIDTVNQTIQSLDGGLSMSRDEMFNGFDMKEIEEHKTKYAAEARQKYGEAYEAAERRTNKYTKEDWASIHAENEASNAKIIAAMDRGPSDPQVQEGVGELRAHITRYYYDCTLDIFRGLADLYVDDPRFTANIDKNKPGYAAFLREAMIVYCKNQGLDV</sequence>
<dbReference type="InterPro" id="IPR012925">
    <property type="entry name" value="TipAS_dom"/>
</dbReference>
<dbReference type="SMART" id="SM00422">
    <property type="entry name" value="HTH_MERR"/>
    <property type="match status" value="1"/>
</dbReference>
<feature type="domain" description="HTH merR-type" evidence="6">
    <location>
        <begin position="2"/>
        <end position="71"/>
    </location>
</feature>
<dbReference type="InterPro" id="IPR047057">
    <property type="entry name" value="MerR_fam"/>
</dbReference>
<evidence type="ECO:0000259" key="6">
    <source>
        <dbReference type="PROSITE" id="PS50937"/>
    </source>
</evidence>
<proteinExistence type="predicted"/>
<dbReference type="Pfam" id="PF07739">
    <property type="entry name" value="TipAS"/>
    <property type="match status" value="1"/>
</dbReference>
<keyword evidence="3" id="KW-0010">Activator</keyword>
<dbReference type="PROSITE" id="PS50937">
    <property type="entry name" value="HTH_MERR_2"/>
    <property type="match status" value="1"/>
</dbReference>
<dbReference type="Pfam" id="PF13411">
    <property type="entry name" value="MerR_1"/>
    <property type="match status" value="1"/>
</dbReference>
<keyword evidence="8" id="KW-1185">Reference proteome</keyword>
<dbReference type="SUPFAM" id="SSF46955">
    <property type="entry name" value="Putative DNA-binding domain"/>
    <property type="match status" value="1"/>
</dbReference>
<dbReference type="Gene3D" id="1.10.1660.10">
    <property type="match status" value="1"/>
</dbReference>
<evidence type="ECO:0000256" key="5">
    <source>
        <dbReference type="SAM" id="Coils"/>
    </source>
</evidence>
<dbReference type="PRINTS" id="PR00040">
    <property type="entry name" value="HTHMERR"/>
</dbReference>
<dbReference type="Gene3D" id="1.10.490.50">
    <property type="entry name" value="Antibiotic binding domain of TipA-like multidrug resistance regulators"/>
    <property type="match status" value="1"/>
</dbReference>
<keyword evidence="2" id="KW-0238">DNA-binding</keyword>
<dbReference type="CDD" id="cd01106">
    <property type="entry name" value="HTH_TipAL-Mta"/>
    <property type="match status" value="1"/>
</dbReference>
<dbReference type="Proteomes" id="UP001057877">
    <property type="component" value="Chromosome"/>
</dbReference>
<organism evidence="7 8">
    <name type="scientific">Paenibacillus spongiae</name>
    <dbReference type="NCBI Taxonomy" id="2909671"/>
    <lineage>
        <taxon>Bacteria</taxon>
        <taxon>Bacillati</taxon>
        <taxon>Bacillota</taxon>
        <taxon>Bacilli</taxon>
        <taxon>Bacillales</taxon>
        <taxon>Paenibacillaceae</taxon>
        <taxon>Paenibacillus</taxon>
    </lineage>
</organism>
<dbReference type="PANTHER" id="PTHR30204">
    <property type="entry name" value="REDOX-CYCLING DRUG-SENSING TRANSCRIPTIONAL ACTIVATOR SOXR"/>
    <property type="match status" value="1"/>
</dbReference>
<evidence type="ECO:0000313" key="8">
    <source>
        <dbReference type="Proteomes" id="UP001057877"/>
    </source>
</evidence>
<name>A0ABY5S7W3_9BACL</name>
<keyword evidence="1" id="KW-0805">Transcription regulation</keyword>
<dbReference type="PANTHER" id="PTHR30204:SF90">
    <property type="entry name" value="HTH-TYPE TRANSCRIPTIONAL ACTIVATOR MTA"/>
    <property type="match status" value="1"/>
</dbReference>
<feature type="coiled-coil region" evidence="5">
    <location>
        <begin position="77"/>
        <end position="107"/>
    </location>
</feature>
<dbReference type="EMBL" id="CP091430">
    <property type="protein sequence ID" value="UVI30007.1"/>
    <property type="molecule type" value="Genomic_DNA"/>
</dbReference>
<accession>A0ABY5S7W3</accession>
<dbReference type="InterPro" id="IPR009061">
    <property type="entry name" value="DNA-bd_dom_put_sf"/>
</dbReference>
<dbReference type="RefSeq" id="WP_258386077.1">
    <property type="nucleotide sequence ID" value="NZ_CP091430.1"/>
</dbReference>
<dbReference type="InterPro" id="IPR000551">
    <property type="entry name" value="MerR-type_HTH_dom"/>
</dbReference>
<dbReference type="SUPFAM" id="SSF89082">
    <property type="entry name" value="Antibiotic binding domain of TipA-like multidrug resistance regulators"/>
    <property type="match status" value="1"/>
</dbReference>
<evidence type="ECO:0000256" key="1">
    <source>
        <dbReference type="ARBA" id="ARBA00023015"/>
    </source>
</evidence>
<gene>
    <name evidence="7" type="ORF">L1F29_32280</name>
</gene>
<protein>
    <submittedName>
        <fullName evidence="7">MerR family transcriptional regulator</fullName>
    </submittedName>
</protein>
<dbReference type="InterPro" id="IPR036244">
    <property type="entry name" value="TipA-like_antibiotic-bd"/>
</dbReference>
<evidence type="ECO:0000256" key="3">
    <source>
        <dbReference type="ARBA" id="ARBA00023159"/>
    </source>
</evidence>
<keyword evidence="4" id="KW-0804">Transcription</keyword>
<evidence type="ECO:0000256" key="2">
    <source>
        <dbReference type="ARBA" id="ARBA00023125"/>
    </source>
</evidence>
<keyword evidence="5" id="KW-0175">Coiled coil</keyword>